<feature type="compositionally biased region" description="Low complexity" evidence="2">
    <location>
        <begin position="733"/>
        <end position="747"/>
    </location>
</feature>
<keyword evidence="4" id="KW-1185">Reference proteome</keyword>
<keyword evidence="1" id="KW-0175">Coiled coil</keyword>
<feature type="region of interest" description="Disordered" evidence="2">
    <location>
        <begin position="220"/>
        <end position="343"/>
    </location>
</feature>
<feature type="compositionally biased region" description="Basic and acidic residues" evidence="2">
    <location>
        <begin position="275"/>
        <end position="288"/>
    </location>
</feature>
<gene>
    <name evidence="3" type="ORF">VTJ83DRAFT_5331</name>
</gene>
<proteinExistence type="predicted"/>
<feature type="compositionally biased region" description="Basic and acidic residues" evidence="2">
    <location>
        <begin position="297"/>
        <end position="310"/>
    </location>
</feature>
<feature type="compositionally biased region" description="Basic residues" evidence="2">
    <location>
        <begin position="748"/>
        <end position="758"/>
    </location>
</feature>
<feature type="compositionally biased region" description="Low complexity" evidence="2">
    <location>
        <begin position="958"/>
        <end position="979"/>
    </location>
</feature>
<dbReference type="RefSeq" id="XP_070864706.1">
    <property type="nucleotide sequence ID" value="XM_071011920.1"/>
</dbReference>
<reference evidence="3 4" key="1">
    <citation type="journal article" date="2024" name="Commun. Biol.">
        <title>Comparative genomic analysis of thermophilic fungi reveals convergent evolutionary adaptations and gene losses.</title>
        <authorList>
            <person name="Steindorff A.S."/>
            <person name="Aguilar-Pontes M.V."/>
            <person name="Robinson A.J."/>
            <person name="Andreopoulos B."/>
            <person name="LaButti K."/>
            <person name="Kuo A."/>
            <person name="Mondo S."/>
            <person name="Riley R."/>
            <person name="Otillar R."/>
            <person name="Haridas S."/>
            <person name="Lipzen A."/>
            <person name="Grimwood J."/>
            <person name="Schmutz J."/>
            <person name="Clum A."/>
            <person name="Reid I.D."/>
            <person name="Moisan M.C."/>
            <person name="Butler G."/>
            <person name="Nguyen T.T.M."/>
            <person name="Dewar K."/>
            <person name="Conant G."/>
            <person name="Drula E."/>
            <person name="Henrissat B."/>
            <person name="Hansel C."/>
            <person name="Singer S."/>
            <person name="Hutchinson M.I."/>
            <person name="de Vries R.P."/>
            <person name="Natvig D.O."/>
            <person name="Powell A.J."/>
            <person name="Tsang A."/>
            <person name="Grigoriev I.V."/>
        </authorList>
    </citation>
    <scope>NUCLEOTIDE SEQUENCE [LARGE SCALE GENOMIC DNA]</scope>
    <source>
        <strain evidence="3 4">ATCC 22073</strain>
    </source>
</reference>
<feature type="compositionally biased region" description="Low complexity" evidence="2">
    <location>
        <begin position="1120"/>
        <end position="1139"/>
    </location>
</feature>
<protein>
    <submittedName>
        <fullName evidence="3">Uncharacterized protein</fullName>
    </submittedName>
</protein>
<feature type="region of interest" description="Disordered" evidence="2">
    <location>
        <begin position="196"/>
        <end position="215"/>
    </location>
</feature>
<comment type="caution">
    <text evidence="3">The sequence shown here is derived from an EMBL/GenBank/DDBJ whole genome shotgun (WGS) entry which is preliminary data.</text>
</comment>
<feature type="region of interest" description="Disordered" evidence="2">
    <location>
        <begin position="803"/>
        <end position="842"/>
    </location>
</feature>
<feature type="compositionally biased region" description="Polar residues" evidence="2">
    <location>
        <begin position="937"/>
        <end position="957"/>
    </location>
</feature>
<feature type="region of interest" description="Disordered" evidence="2">
    <location>
        <begin position="880"/>
        <end position="979"/>
    </location>
</feature>
<feature type="compositionally biased region" description="Low complexity" evidence="2">
    <location>
        <begin position="822"/>
        <end position="839"/>
    </location>
</feature>
<feature type="region of interest" description="Disordered" evidence="2">
    <location>
        <begin position="854"/>
        <end position="873"/>
    </location>
</feature>
<accession>A0ABR4D8Q2</accession>
<name>A0ABR4D8Q2_9PEZI</name>
<feature type="coiled-coil region" evidence="1">
    <location>
        <begin position="93"/>
        <end position="120"/>
    </location>
</feature>
<sequence>MTAPQGLRFETLCAEAKYMEVQKKLDELARHHSIEERHAQAEYDATMSAINERFEVGRAELSAQLPPPSREHCELVLRRNRDLELEFLHRTHRQNAEERAKRYEEQKRILNRELFEAVNSVMKSNSAFGSVALPPPPRFPEVSRAHAGWPKPAAADVAHPAPIGYLPPRPIEVPPVPSSLPAPSALDAHRSYGAVLRSSPSEQPGARFQDPLLRRGQATPIAPYPRRVENGHLTPRVASPDKSPRPHHVLSRSPPRPSPAPESRTRTPLPSARVSPERESSQKRRVDEQDGQARGIEANRAKRAKLDDGSRIGSPAASPVPPRLAVPAEPASTGSPASVAAVKPSDRTVAFEEVYGAPGKPVQFRHMIVQFPHDTGDFYILRCDKHGVHFGEHPLRGAAKHLASAQHGFMTKAHVVAIETLGYRVIGCTKEMADMNNKAVLQAFRDGYKIFNANNMSQAKRAELGYPPLDPLNSQKVAMHRKQQAAGNAAEAVPCRFYVASGGDLKYPVLILPWDDLRPAGLQGSLADTGLFRAVDGALKLPKCYVYHEDASGEIKGIKGWAKGYESGGPYERKREFPVLCVEGHDSSMWTVGWVRASHLTPLDFNDKSARDVPYFEEARNYYFGRVLRHRGEASNAQTATGTPRQARSPGARNDGEDVEMTDAGQAPEQQESDAESNVPSKDGPEASSTSMAAIAVQALTLQTPTNSFTAINSEGGGSRTPRSAGVSPEPPSRTGSFSSSSNGASRRVIKIHARSSRKSSDVALPERLAERAAAAAAAAAAATEAPRPSPTSLQHILQDESAIASTPSQSPKLSAARHPLPSGRARSSSPNPAAPKSATGEELPDAIHANAETRASSAPVQLPASDEMGPSEADVVAAAAATVPRSRQPTPPSVTEEAASTTVEARQEESAEKPSPSAQPPLAIPSSATIRVDTTPLDTPTPSAGNTRSSSPALTQPTTASRAETPAATPAPATPGSAEAFEIAGVMEGDAEVYRAETSGQPLRLLYEPQHGVLATPADAPYALRVDLQEVKAVERVSAQNGTTCVVTIRFGDGGRPALTLVLGLAKSTQAGMLNGVGHARRLCSRLQAWNGEIVCPAITVATESVKWRFADETMTPTSAVSSSSSSSSSSSVASEKSSIADTPASEPALVTPLTSTADHKDPLAAAAADAAADAAATTTTTTTTAAASTSKPELEADTVIAVAGEA</sequence>
<feature type="compositionally biased region" description="Polar residues" evidence="2">
    <location>
        <begin position="804"/>
        <end position="813"/>
    </location>
</feature>
<feature type="region of interest" description="Disordered" evidence="2">
    <location>
        <begin position="633"/>
        <end position="690"/>
    </location>
</feature>
<evidence type="ECO:0000256" key="2">
    <source>
        <dbReference type="SAM" id="MobiDB-lite"/>
    </source>
</evidence>
<evidence type="ECO:0000256" key="1">
    <source>
        <dbReference type="SAM" id="Coils"/>
    </source>
</evidence>
<feature type="compositionally biased region" description="Low complexity" evidence="2">
    <location>
        <begin position="1166"/>
        <end position="1189"/>
    </location>
</feature>
<feature type="compositionally biased region" description="Polar residues" evidence="2">
    <location>
        <begin position="635"/>
        <end position="646"/>
    </location>
</feature>
<feature type="region of interest" description="Disordered" evidence="2">
    <location>
        <begin position="1117"/>
        <end position="1195"/>
    </location>
</feature>
<dbReference type="EMBL" id="JAZGUE010000005">
    <property type="protein sequence ID" value="KAL2265979.1"/>
    <property type="molecule type" value="Genomic_DNA"/>
</dbReference>
<evidence type="ECO:0000313" key="4">
    <source>
        <dbReference type="Proteomes" id="UP001600064"/>
    </source>
</evidence>
<organism evidence="3 4">
    <name type="scientific">Remersonia thermophila</name>
    <dbReference type="NCBI Taxonomy" id="72144"/>
    <lineage>
        <taxon>Eukaryota</taxon>
        <taxon>Fungi</taxon>
        <taxon>Dikarya</taxon>
        <taxon>Ascomycota</taxon>
        <taxon>Pezizomycotina</taxon>
        <taxon>Sordariomycetes</taxon>
        <taxon>Sordariomycetidae</taxon>
        <taxon>Sordariales</taxon>
        <taxon>Sordariales incertae sedis</taxon>
        <taxon>Remersonia</taxon>
    </lineage>
</organism>
<feature type="region of interest" description="Disordered" evidence="2">
    <location>
        <begin position="706"/>
        <end position="764"/>
    </location>
</feature>
<evidence type="ECO:0000313" key="3">
    <source>
        <dbReference type="EMBL" id="KAL2265979.1"/>
    </source>
</evidence>
<dbReference type="GeneID" id="98126564"/>
<dbReference type="Proteomes" id="UP001600064">
    <property type="component" value="Unassembled WGS sequence"/>
</dbReference>